<organism evidence="12 13">
    <name type="scientific">Cladophialophora bantiana (strain ATCC 10958 / CBS 173.52 / CDC B-1940 / NIH 8579)</name>
    <name type="common">Xylohypha bantiana</name>
    <dbReference type="NCBI Taxonomy" id="1442370"/>
    <lineage>
        <taxon>Eukaryota</taxon>
        <taxon>Fungi</taxon>
        <taxon>Dikarya</taxon>
        <taxon>Ascomycota</taxon>
        <taxon>Pezizomycotina</taxon>
        <taxon>Eurotiomycetes</taxon>
        <taxon>Chaetothyriomycetidae</taxon>
        <taxon>Chaetothyriales</taxon>
        <taxon>Herpotrichiellaceae</taxon>
        <taxon>Cladophialophora</taxon>
    </lineage>
</organism>
<evidence type="ECO:0000256" key="2">
    <source>
        <dbReference type="ARBA" id="ARBA00010992"/>
    </source>
</evidence>
<dbReference type="GO" id="GO:0016020">
    <property type="term" value="C:membrane"/>
    <property type="evidence" value="ECO:0007669"/>
    <property type="project" value="UniProtKB-SubCell"/>
</dbReference>
<dbReference type="GeneID" id="27702107"/>
<dbReference type="Gene3D" id="1.20.1250.20">
    <property type="entry name" value="MFS general substrate transporter like domains"/>
    <property type="match status" value="1"/>
</dbReference>
<evidence type="ECO:0000313" key="12">
    <source>
        <dbReference type="EMBL" id="KIW90532.1"/>
    </source>
</evidence>
<dbReference type="InterPro" id="IPR005829">
    <property type="entry name" value="Sugar_transporter_CS"/>
</dbReference>
<gene>
    <name evidence="12" type="ORF">Z519_09179</name>
</gene>
<feature type="transmembrane region" description="Helical" evidence="10">
    <location>
        <begin position="455"/>
        <end position="483"/>
    </location>
</feature>
<name>A0A0D2FVH8_CLAB1</name>
<evidence type="ECO:0000256" key="8">
    <source>
        <dbReference type="ARBA" id="ARBA00026248"/>
    </source>
</evidence>
<feature type="transmembrane region" description="Helical" evidence="10">
    <location>
        <begin position="495"/>
        <end position="513"/>
    </location>
</feature>
<dbReference type="RefSeq" id="XP_016617201.1">
    <property type="nucleotide sequence ID" value="XM_016766903.1"/>
</dbReference>
<evidence type="ECO:0000256" key="10">
    <source>
        <dbReference type="SAM" id="Phobius"/>
    </source>
</evidence>
<evidence type="ECO:0000256" key="6">
    <source>
        <dbReference type="ARBA" id="ARBA00022989"/>
    </source>
</evidence>
<feature type="transmembrane region" description="Helical" evidence="10">
    <location>
        <begin position="247"/>
        <end position="267"/>
    </location>
</feature>
<feature type="domain" description="Major facilitator superfamily (MFS) profile" evidence="11">
    <location>
        <begin position="105"/>
        <end position="552"/>
    </location>
</feature>
<keyword evidence="8" id="KW-0462">Maltose metabolism</keyword>
<dbReference type="AlphaFoldDB" id="A0A0D2FVH8"/>
<dbReference type="HOGENOM" id="CLU_001265_11_5_1"/>
<comment type="similarity">
    <text evidence="2 9">Belongs to the major facilitator superfamily. Sugar transporter (TC 2.A.1.1) family.</text>
</comment>
<feature type="transmembrane region" description="Helical" evidence="10">
    <location>
        <begin position="428"/>
        <end position="449"/>
    </location>
</feature>
<dbReference type="NCBIfam" id="TIGR00879">
    <property type="entry name" value="SP"/>
    <property type="match status" value="1"/>
</dbReference>
<evidence type="ECO:0000256" key="7">
    <source>
        <dbReference type="ARBA" id="ARBA00023136"/>
    </source>
</evidence>
<dbReference type="Pfam" id="PF00083">
    <property type="entry name" value="Sugar_tr"/>
    <property type="match status" value="1"/>
</dbReference>
<dbReference type="FunFam" id="1.20.1250.20:FF:000254">
    <property type="entry name" value="MAL31p Maltose permease"/>
    <property type="match status" value="1"/>
</dbReference>
<dbReference type="Proteomes" id="UP000053789">
    <property type="component" value="Unassembled WGS sequence"/>
</dbReference>
<evidence type="ECO:0000259" key="11">
    <source>
        <dbReference type="PROSITE" id="PS50850"/>
    </source>
</evidence>
<proteinExistence type="inferred from homology"/>
<dbReference type="GO" id="GO:0005351">
    <property type="term" value="F:carbohydrate:proton symporter activity"/>
    <property type="evidence" value="ECO:0007669"/>
    <property type="project" value="TreeGrafter"/>
</dbReference>
<dbReference type="InterPro" id="IPR005828">
    <property type="entry name" value="MFS_sugar_transport-like"/>
</dbReference>
<dbReference type="InterPro" id="IPR020846">
    <property type="entry name" value="MFS_dom"/>
</dbReference>
<dbReference type="InterPro" id="IPR036259">
    <property type="entry name" value="MFS_trans_sf"/>
</dbReference>
<feature type="transmembrane region" description="Helical" evidence="10">
    <location>
        <begin position="399"/>
        <end position="421"/>
    </location>
</feature>
<keyword evidence="5 10" id="KW-0812">Transmembrane</keyword>
<dbReference type="PANTHER" id="PTHR48022">
    <property type="entry name" value="PLASTIDIC GLUCOSE TRANSPORTER 4"/>
    <property type="match status" value="1"/>
</dbReference>
<dbReference type="GO" id="GO:0000023">
    <property type="term" value="P:maltose metabolic process"/>
    <property type="evidence" value="ECO:0007669"/>
    <property type="project" value="UniProtKB-KW"/>
</dbReference>
<reference evidence="12" key="1">
    <citation type="submission" date="2015-01" db="EMBL/GenBank/DDBJ databases">
        <title>The Genome Sequence of Cladophialophora bantiana CBS 173.52.</title>
        <authorList>
            <consortium name="The Broad Institute Genomics Platform"/>
            <person name="Cuomo C."/>
            <person name="de Hoog S."/>
            <person name="Gorbushina A."/>
            <person name="Stielow B."/>
            <person name="Teixiera M."/>
            <person name="Abouelleil A."/>
            <person name="Chapman S.B."/>
            <person name="Priest M."/>
            <person name="Young S.K."/>
            <person name="Wortman J."/>
            <person name="Nusbaum C."/>
            <person name="Birren B."/>
        </authorList>
    </citation>
    <scope>NUCLEOTIDE SEQUENCE [LARGE SCALE GENOMIC DNA]</scope>
    <source>
        <strain evidence="12">CBS 173.52</strain>
    </source>
</reference>
<accession>A0A0D2FVH8</accession>
<protein>
    <recommendedName>
        <fullName evidence="11">Major facilitator superfamily (MFS) profile domain-containing protein</fullName>
    </recommendedName>
</protein>
<feature type="transmembrane region" description="Helical" evidence="10">
    <location>
        <begin position="525"/>
        <end position="546"/>
    </location>
</feature>
<evidence type="ECO:0000313" key="13">
    <source>
        <dbReference type="Proteomes" id="UP000053789"/>
    </source>
</evidence>
<evidence type="ECO:0000256" key="3">
    <source>
        <dbReference type="ARBA" id="ARBA00022448"/>
    </source>
</evidence>
<dbReference type="InterPro" id="IPR050360">
    <property type="entry name" value="MFS_Sugar_Transporters"/>
</dbReference>
<dbReference type="SUPFAM" id="SSF103473">
    <property type="entry name" value="MFS general substrate transporter"/>
    <property type="match status" value="1"/>
</dbReference>
<evidence type="ECO:0000256" key="4">
    <source>
        <dbReference type="ARBA" id="ARBA00022597"/>
    </source>
</evidence>
<keyword evidence="7 10" id="KW-0472">Membrane</keyword>
<feature type="transmembrane region" description="Helical" evidence="10">
    <location>
        <begin position="279"/>
        <end position="296"/>
    </location>
</feature>
<feature type="transmembrane region" description="Helical" evidence="10">
    <location>
        <begin position="189"/>
        <end position="216"/>
    </location>
</feature>
<keyword evidence="4" id="KW-0762">Sugar transport</keyword>
<keyword evidence="6 10" id="KW-1133">Transmembrane helix</keyword>
<dbReference type="PROSITE" id="PS00217">
    <property type="entry name" value="SUGAR_TRANSPORT_2"/>
    <property type="match status" value="1"/>
</dbReference>
<evidence type="ECO:0000256" key="5">
    <source>
        <dbReference type="ARBA" id="ARBA00022692"/>
    </source>
</evidence>
<sequence>MSFAHDEEGGAGRTGRHMSVSHYASNMGAPTYDTTRRRSSIVPAAAVAAVQEETVFNQKDETLRKMSVAVPNLAELSADAKAAAELEHKMGFREGCRLYPKAIVFSFCLSLAVIMEGYDTYLLGNFFGLTTFSCKYGSPTGIVDGVQTCQVSATWQSALTNGTAAAQIIGLFLNGIISERIGYRWTMIGALAFITGTIFITFFAVDVQMLLAGYVLSGLPWGVFQTLTTTYAAEVTPVPLRPYLTTYVNLCWVIGQLIAAGVLKGFVNQSDQWAYRVPYAIQWIWPLPIAITAFLAPESPWWLVRHGKLDQARAALLRLTSKKNTQFNVEDTLAMMIHTNELEIQQTAGTTYWDCFKGVDLRRTEVTCITWLIQQTSGSPMIGWGTYFMIQAGLSESNAYSLGVGQSAMGFMGTVLSWFLMPHFGRRTLYLAGQLAMFIILMIIGGLGVPSLSTSIGWASGALILILTFIYDFTVGPVCYSLVAELPSTRLRIKTVVLSRNVYNIMGIIVGTLQPRMMNPTAWGWRGKTCFFWGGLNLLGLIWTYFRLPEPKGLTYAELDVLFENKVSARKFKSVKVDPYRSDNLVIVPDEFGDYDVATEKQGLQGV</sequence>
<evidence type="ECO:0000256" key="1">
    <source>
        <dbReference type="ARBA" id="ARBA00004141"/>
    </source>
</evidence>
<evidence type="ECO:0000256" key="9">
    <source>
        <dbReference type="RuleBase" id="RU003346"/>
    </source>
</evidence>
<dbReference type="EMBL" id="KN846993">
    <property type="protein sequence ID" value="KIW90532.1"/>
    <property type="molecule type" value="Genomic_DNA"/>
</dbReference>
<dbReference type="PANTHER" id="PTHR48022:SF5">
    <property type="entry name" value="ALPHA-GLUCOSIDES PERMEASE MPH2-RELATED"/>
    <property type="match status" value="1"/>
</dbReference>
<dbReference type="OrthoDB" id="6612291at2759"/>
<dbReference type="PROSITE" id="PS50850">
    <property type="entry name" value="MFS"/>
    <property type="match status" value="1"/>
</dbReference>
<comment type="subcellular location">
    <subcellularLocation>
        <location evidence="1">Membrane</location>
        <topology evidence="1">Multi-pass membrane protein</topology>
    </subcellularLocation>
</comment>
<keyword evidence="3 9" id="KW-0813">Transport</keyword>
<dbReference type="VEuPathDB" id="FungiDB:Z519_09179"/>
<keyword evidence="13" id="KW-1185">Reference proteome</keyword>
<dbReference type="InterPro" id="IPR003663">
    <property type="entry name" value="Sugar/inositol_transpt"/>
</dbReference>